<dbReference type="InterPro" id="IPR017452">
    <property type="entry name" value="GPCR_Rhodpsn_7TM"/>
</dbReference>
<reference evidence="12" key="1">
    <citation type="journal article" date="2021" name="Cell">
        <title>Tracing the genetic footprints of vertebrate landing in non-teleost ray-finned fishes.</title>
        <authorList>
            <person name="Bi X."/>
            <person name="Wang K."/>
            <person name="Yang L."/>
            <person name="Pan H."/>
            <person name="Jiang H."/>
            <person name="Wei Q."/>
            <person name="Fang M."/>
            <person name="Yu H."/>
            <person name="Zhu C."/>
            <person name="Cai Y."/>
            <person name="He Y."/>
            <person name="Gan X."/>
            <person name="Zeng H."/>
            <person name="Yu D."/>
            <person name="Zhu Y."/>
            <person name="Jiang H."/>
            <person name="Qiu Q."/>
            <person name="Yang H."/>
            <person name="Zhang Y.E."/>
            <person name="Wang W."/>
            <person name="Zhu M."/>
            <person name="He S."/>
            <person name="Zhang G."/>
        </authorList>
    </citation>
    <scope>NUCLEOTIDE SEQUENCE</scope>
    <source>
        <strain evidence="12">Pddl_001</strain>
    </source>
</reference>
<dbReference type="SUPFAM" id="SSF81321">
    <property type="entry name" value="Family A G protein-coupled receptor-like"/>
    <property type="match status" value="2"/>
</dbReference>
<dbReference type="Proteomes" id="UP001166093">
    <property type="component" value="Unassembled WGS sequence"/>
</dbReference>
<comment type="caution">
    <text evidence="12">The sequence shown here is derived from an EMBL/GenBank/DDBJ whole genome shotgun (WGS) entry which is preliminary data.</text>
</comment>
<evidence type="ECO:0000256" key="6">
    <source>
        <dbReference type="ARBA" id="ARBA00023170"/>
    </source>
</evidence>
<protein>
    <submittedName>
        <fullName evidence="12">P2RY8 protein</fullName>
    </submittedName>
</protein>
<keyword evidence="5 10" id="KW-0472">Membrane</keyword>
<feature type="transmembrane region" description="Helical" evidence="10">
    <location>
        <begin position="79"/>
        <end position="104"/>
    </location>
</feature>
<gene>
    <name evidence="12" type="primary">P2ry8</name>
    <name evidence="12" type="ORF">GTO93_0000646</name>
</gene>
<feature type="transmembrane region" description="Helical" evidence="10">
    <location>
        <begin position="261"/>
        <end position="280"/>
    </location>
</feature>
<keyword evidence="7" id="KW-0325">Glycoprotein</keyword>
<evidence type="ECO:0000256" key="7">
    <source>
        <dbReference type="ARBA" id="ARBA00023180"/>
    </source>
</evidence>
<keyword evidence="3 10" id="KW-1133">Transmembrane helix</keyword>
<comment type="subcellular location">
    <subcellularLocation>
        <location evidence="1">Membrane</location>
        <topology evidence="1">Multi-pass membrane protein</topology>
    </subcellularLocation>
</comment>
<evidence type="ECO:0000256" key="1">
    <source>
        <dbReference type="ARBA" id="ARBA00004141"/>
    </source>
</evidence>
<dbReference type="EMBL" id="JAAWVQ010056572">
    <property type="protein sequence ID" value="MBN3276052.1"/>
    <property type="molecule type" value="Genomic_DNA"/>
</dbReference>
<dbReference type="PANTHER" id="PTHR24232">
    <property type="entry name" value="G-PROTEIN COUPLED RECEPTOR"/>
    <property type="match status" value="1"/>
</dbReference>
<feature type="transmembrane region" description="Helical" evidence="10">
    <location>
        <begin position="176"/>
        <end position="201"/>
    </location>
</feature>
<feature type="domain" description="G-protein coupled receptors family 1 profile" evidence="11">
    <location>
        <begin position="25"/>
        <end position="277"/>
    </location>
</feature>
<evidence type="ECO:0000256" key="2">
    <source>
        <dbReference type="ARBA" id="ARBA00022692"/>
    </source>
</evidence>
<feature type="transmembrane region" description="Helical" evidence="10">
    <location>
        <begin position="339"/>
        <end position="360"/>
    </location>
</feature>
<feature type="transmembrane region" description="Helical" evidence="10">
    <location>
        <begin position="544"/>
        <end position="571"/>
    </location>
</feature>
<proteinExistence type="inferred from homology"/>
<feature type="transmembrane region" description="Helical" evidence="10">
    <location>
        <begin position="449"/>
        <end position="469"/>
    </location>
</feature>
<sequence length="664" mass="76475">MITSKTLTVALPIIYIVVFIISIPLNTISLWLFCCHTKCNNPTIIYAINLSLTDLLYSAFLPFQIIYHLNGNNWPFGDIVCRISIVAFYGNMYCSVLTTCAISLERYWGIVRPLQTKHWRTSKVAVITCISIWLVVLIAHVLVLYKDFTFNIKVLNITTCFDIFPKNLFQPKVTGYLYFAVPLIFFLIIPLIVITVCYTSIIKTLKDSPSTETQDSKKQTIYLILVVVLCFIVCYLPNILLQTLHMIYQSRGKSLYVYYKLCLGINSLLCCFDPFVYYFASKDFRRKLQKKLHCCMPEAHDEPTTSNRNDCTMALNATRLDNVTLGMFTNNTVSYTLSAVYIIVFCINFPGNGFSLWLLLFRTKPKTPSIIFMINLTITDLALCMFLPFQIAYHINGYDWIFGETLCSLVTVMFYSNMYCSILTMTAISVERYFGVVHPMRFDCKRIRYALAACLGMWGIVLLVLYPLVSTDLTYRVKELNITTCFDILKKDMLPSMGAWAAFLFTLFGILFLIPFFLTVFCYTGIILKLVKTSKYGSAQKKRAVYLAAMVLFVFISCFAPNNLILFAHIIGKLFYKKSYYPAYKLTLSLSCLNSCLDPFIYYFASKEFRRKFRHLLNIQTNSDTNTVDFRKESFFSARSLSQGQAEDEVDLRSSIYKRKESFL</sequence>
<evidence type="ECO:0000256" key="10">
    <source>
        <dbReference type="SAM" id="Phobius"/>
    </source>
</evidence>
<evidence type="ECO:0000256" key="4">
    <source>
        <dbReference type="ARBA" id="ARBA00023040"/>
    </source>
</evidence>
<keyword evidence="4 9" id="KW-0297">G-protein coupled receptor</keyword>
<feature type="transmembrane region" description="Helical" evidence="10">
    <location>
        <begin position="499"/>
        <end position="523"/>
    </location>
</feature>
<keyword evidence="8 9" id="KW-0807">Transducer</keyword>
<evidence type="ECO:0000256" key="3">
    <source>
        <dbReference type="ARBA" id="ARBA00022989"/>
    </source>
</evidence>
<organism evidence="12 13">
    <name type="scientific">Polyodon spathula</name>
    <name type="common">North American paddlefish</name>
    <name type="synonym">Squalus spathula</name>
    <dbReference type="NCBI Taxonomy" id="7913"/>
    <lineage>
        <taxon>Eukaryota</taxon>
        <taxon>Metazoa</taxon>
        <taxon>Chordata</taxon>
        <taxon>Craniata</taxon>
        <taxon>Vertebrata</taxon>
        <taxon>Euteleostomi</taxon>
        <taxon>Actinopterygii</taxon>
        <taxon>Chondrostei</taxon>
        <taxon>Acipenseriformes</taxon>
        <taxon>Polyodontidae</taxon>
        <taxon>Polyodon</taxon>
    </lineage>
</organism>
<comment type="similarity">
    <text evidence="9">Belongs to the G-protein coupled receptor 1 family.</text>
</comment>
<evidence type="ECO:0000256" key="5">
    <source>
        <dbReference type="ARBA" id="ARBA00023136"/>
    </source>
</evidence>
<evidence type="ECO:0000313" key="12">
    <source>
        <dbReference type="EMBL" id="MBN3276052.1"/>
    </source>
</evidence>
<dbReference type="PRINTS" id="PR00237">
    <property type="entry name" value="GPCRRHODOPSN"/>
</dbReference>
<feature type="transmembrane region" description="Helical" evidence="10">
    <location>
        <begin position="7"/>
        <end position="32"/>
    </location>
</feature>
<keyword evidence="2 9" id="KW-0812">Transmembrane</keyword>
<feature type="transmembrane region" description="Helical" evidence="10">
    <location>
        <begin position="44"/>
        <end position="67"/>
    </location>
</feature>
<evidence type="ECO:0000256" key="9">
    <source>
        <dbReference type="RuleBase" id="RU000688"/>
    </source>
</evidence>
<feature type="transmembrane region" description="Helical" evidence="10">
    <location>
        <begin position="583"/>
        <end position="605"/>
    </location>
</feature>
<dbReference type="PROSITE" id="PS00237">
    <property type="entry name" value="G_PROTEIN_RECEP_F1_1"/>
    <property type="match status" value="1"/>
</dbReference>
<feature type="transmembrane region" description="Helical" evidence="10">
    <location>
        <begin position="124"/>
        <end position="145"/>
    </location>
</feature>
<feature type="non-terminal residue" evidence="12">
    <location>
        <position position="1"/>
    </location>
</feature>
<feature type="transmembrane region" description="Helical" evidence="10">
    <location>
        <begin position="372"/>
        <end position="395"/>
    </location>
</feature>
<feature type="transmembrane region" description="Helical" evidence="10">
    <location>
        <begin position="221"/>
        <end position="241"/>
    </location>
</feature>
<dbReference type="PROSITE" id="PS50262">
    <property type="entry name" value="G_PROTEIN_RECEP_F1_2"/>
    <property type="match status" value="2"/>
</dbReference>
<dbReference type="Pfam" id="PF00001">
    <property type="entry name" value="7tm_1"/>
    <property type="match status" value="2"/>
</dbReference>
<dbReference type="Gene3D" id="1.20.1070.10">
    <property type="entry name" value="Rhodopsin 7-helix transmembrane proteins"/>
    <property type="match status" value="2"/>
</dbReference>
<dbReference type="PRINTS" id="PR01157">
    <property type="entry name" value="P2YPURNOCPTR"/>
</dbReference>
<dbReference type="PANTHER" id="PTHR24232:SF25">
    <property type="entry name" value="P2Y PURINOCEPTOR 8"/>
    <property type="match status" value="1"/>
</dbReference>
<accession>A0ABS2XQ19</accession>
<dbReference type="InterPro" id="IPR000276">
    <property type="entry name" value="GPCR_Rhodpsn"/>
</dbReference>
<evidence type="ECO:0000313" key="13">
    <source>
        <dbReference type="Proteomes" id="UP001166093"/>
    </source>
</evidence>
<keyword evidence="6 9" id="KW-0675">Receptor</keyword>
<name>A0ABS2XQ19_POLSP</name>
<evidence type="ECO:0000259" key="11">
    <source>
        <dbReference type="PROSITE" id="PS50262"/>
    </source>
</evidence>
<feature type="non-terminal residue" evidence="12">
    <location>
        <position position="664"/>
    </location>
</feature>
<feature type="domain" description="G-protein coupled receptors family 1 profile" evidence="11">
    <location>
        <begin position="351"/>
        <end position="602"/>
    </location>
</feature>
<evidence type="ECO:0000256" key="8">
    <source>
        <dbReference type="ARBA" id="ARBA00023224"/>
    </source>
</evidence>
<keyword evidence="13" id="KW-1185">Reference proteome</keyword>